<dbReference type="AlphaFoldDB" id="A0A9D7XD02"/>
<dbReference type="Pfam" id="PF11899">
    <property type="entry name" value="DUF3419"/>
    <property type="match status" value="1"/>
</dbReference>
<evidence type="ECO:0000313" key="2">
    <source>
        <dbReference type="Proteomes" id="UP000808349"/>
    </source>
</evidence>
<protein>
    <submittedName>
        <fullName evidence="1">BtaA family protein</fullName>
    </submittedName>
</protein>
<dbReference type="EMBL" id="JADKFW010000004">
    <property type="protein sequence ID" value="MBK9716051.1"/>
    <property type="molecule type" value="Genomic_DNA"/>
</dbReference>
<evidence type="ECO:0000313" key="1">
    <source>
        <dbReference type="EMBL" id="MBK9716051.1"/>
    </source>
</evidence>
<accession>A0A9D7XD02</accession>
<dbReference type="InterPro" id="IPR021829">
    <property type="entry name" value="DUF3419"/>
</dbReference>
<organism evidence="1 2">
    <name type="scientific">Candidatus Defluviibacterium haderslevense</name>
    <dbReference type="NCBI Taxonomy" id="2981993"/>
    <lineage>
        <taxon>Bacteria</taxon>
        <taxon>Pseudomonadati</taxon>
        <taxon>Bacteroidota</taxon>
        <taxon>Saprospiria</taxon>
        <taxon>Saprospirales</taxon>
        <taxon>Saprospiraceae</taxon>
        <taxon>Candidatus Defluviibacterium</taxon>
    </lineage>
</organism>
<gene>
    <name evidence="1" type="ORF">IPO85_00730</name>
</gene>
<proteinExistence type="predicted"/>
<reference evidence="1 2" key="1">
    <citation type="submission" date="2020-10" db="EMBL/GenBank/DDBJ databases">
        <title>Connecting structure to function with the recovery of over 1000 high-quality activated sludge metagenome-assembled genomes encoding full-length rRNA genes using long-read sequencing.</title>
        <authorList>
            <person name="Singleton C.M."/>
            <person name="Petriglieri F."/>
            <person name="Kristensen J.M."/>
            <person name="Kirkegaard R.H."/>
            <person name="Michaelsen T.Y."/>
            <person name="Andersen M.H."/>
            <person name="Karst S.M."/>
            <person name="Dueholm M.S."/>
            <person name="Nielsen P.H."/>
            <person name="Albertsen M."/>
        </authorList>
    </citation>
    <scope>NUCLEOTIDE SEQUENCE [LARGE SCALE GENOMIC DNA]</scope>
    <source>
        <strain evidence="1">Ribe_18-Q3-R11-54_BAT3C.373</strain>
    </source>
</reference>
<name>A0A9D7XD02_9BACT</name>
<comment type="caution">
    <text evidence="1">The sequence shown here is derived from an EMBL/GenBank/DDBJ whole genome shotgun (WGS) entry which is preliminary data.</text>
</comment>
<sequence length="381" mass="45105">MNVKSVLFNSIYKNKLVYNQCWEDPRCDRNLLDLTPESEVVMITSAGCNALDYLLDEPKKIYCIDVNYRQNALLELKKAIIENGHQEELVKFFREGHHTHADRFYWKSLRKSMPHFATRYWDKKIDYFMGGLIRPSFYFRGSSGLFAWFFYQAIQKNNQIKSNVQKMWTSATLEEQAEYWIKIKPSLFKLIKQAFNTSPMAMTLIGVPESQSNIVTSNSKNNIISYLENMLDHTFSKLSVKDNYFWYVYCFGKYSKNCQPNYLKEDNFELLNKNTYKIRSYTQSVTEFLKERPGQYTHFILLDHMDWMVKNEKEEIKKEWKQILKNSIPGTKILLRSAYEQIDFIPDFAKERLVFNDEKAKAEHLKDRVGTYASTLLATVI</sequence>
<dbReference type="Proteomes" id="UP000808349">
    <property type="component" value="Unassembled WGS sequence"/>
</dbReference>
<dbReference type="PANTHER" id="PTHR47473:SF1">
    <property type="entry name" value="METHYLTRANSFERASE DOMAIN-CONTAINING PROTEIN"/>
    <property type="match status" value="1"/>
</dbReference>
<dbReference type="PANTHER" id="PTHR47473">
    <property type="entry name" value="BTA1P"/>
    <property type="match status" value="1"/>
</dbReference>